<gene>
    <name evidence="9" type="ORF">K8W16_05275</name>
</gene>
<keyword evidence="3 9" id="KW-0489">Methyltransferase</keyword>
<keyword evidence="2" id="KW-0963">Cytoplasm</keyword>
<comment type="similarity">
    <text evidence="6">Belongs to the methyltransferase superfamily. RlmI family.</text>
</comment>
<name>A0A921DSK6_9BACT</name>
<evidence type="ECO:0000256" key="4">
    <source>
        <dbReference type="ARBA" id="ARBA00022679"/>
    </source>
</evidence>
<feature type="domain" description="S-adenosylmethionine-dependent methyltransferase" evidence="7">
    <location>
        <begin position="175"/>
        <end position="391"/>
    </location>
</feature>
<organism evidence="9 10">
    <name type="scientific">Mailhella massiliensis</name>
    <dbReference type="NCBI Taxonomy" id="1903261"/>
    <lineage>
        <taxon>Bacteria</taxon>
        <taxon>Pseudomonadati</taxon>
        <taxon>Thermodesulfobacteriota</taxon>
        <taxon>Desulfovibrionia</taxon>
        <taxon>Desulfovibrionales</taxon>
        <taxon>Desulfovibrionaceae</taxon>
        <taxon>Mailhella</taxon>
    </lineage>
</organism>
<protein>
    <submittedName>
        <fullName evidence="9">Class I SAM-dependent rRNA methyltransferase</fullName>
    </submittedName>
</protein>
<proteinExistence type="inferred from homology"/>
<evidence type="ECO:0000256" key="2">
    <source>
        <dbReference type="ARBA" id="ARBA00022490"/>
    </source>
</evidence>
<dbReference type="CDD" id="cd11572">
    <property type="entry name" value="RlmI_M_like"/>
    <property type="match status" value="1"/>
</dbReference>
<dbReference type="Pfam" id="PF17785">
    <property type="entry name" value="PUA_3"/>
    <property type="match status" value="1"/>
</dbReference>
<dbReference type="Gene3D" id="3.40.50.150">
    <property type="entry name" value="Vaccinia Virus protein VP39"/>
    <property type="match status" value="1"/>
</dbReference>
<dbReference type="Pfam" id="PF10672">
    <property type="entry name" value="Methyltrans_SAM"/>
    <property type="match status" value="1"/>
</dbReference>
<comment type="caution">
    <text evidence="9">The sequence shown here is derived from an EMBL/GenBank/DDBJ whole genome shotgun (WGS) entry which is preliminary data.</text>
</comment>
<dbReference type="SUPFAM" id="SSF53335">
    <property type="entry name" value="S-adenosyl-L-methionine-dependent methyltransferases"/>
    <property type="match status" value="1"/>
</dbReference>
<evidence type="ECO:0000256" key="6">
    <source>
        <dbReference type="ARBA" id="ARBA00038091"/>
    </source>
</evidence>
<reference evidence="9" key="1">
    <citation type="journal article" date="2021" name="PeerJ">
        <title>Extensive microbial diversity within the chicken gut microbiome revealed by metagenomics and culture.</title>
        <authorList>
            <person name="Gilroy R."/>
            <person name="Ravi A."/>
            <person name="Getino M."/>
            <person name="Pursley I."/>
            <person name="Horton D.L."/>
            <person name="Alikhan N.F."/>
            <person name="Baker D."/>
            <person name="Gharbi K."/>
            <person name="Hall N."/>
            <person name="Watson M."/>
            <person name="Adriaenssens E.M."/>
            <person name="Foster-Nyarko E."/>
            <person name="Jarju S."/>
            <person name="Secka A."/>
            <person name="Antonio M."/>
            <person name="Oren A."/>
            <person name="Chaudhuri R.R."/>
            <person name="La Ragione R."/>
            <person name="Hildebrand F."/>
            <person name="Pallen M.J."/>
        </authorList>
    </citation>
    <scope>NUCLEOTIDE SEQUENCE</scope>
    <source>
        <strain evidence="9">ChiGjej2B2-19336</strain>
    </source>
</reference>
<dbReference type="InterPro" id="IPR019614">
    <property type="entry name" value="SAM-dep_methyl-trfase"/>
</dbReference>
<keyword evidence="5" id="KW-0949">S-adenosyl-L-methionine</keyword>
<dbReference type="GO" id="GO:0008168">
    <property type="term" value="F:methyltransferase activity"/>
    <property type="evidence" value="ECO:0007669"/>
    <property type="project" value="UniProtKB-KW"/>
</dbReference>
<evidence type="ECO:0000259" key="7">
    <source>
        <dbReference type="Pfam" id="PF10672"/>
    </source>
</evidence>
<evidence type="ECO:0000256" key="5">
    <source>
        <dbReference type="ARBA" id="ARBA00022691"/>
    </source>
</evidence>
<dbReference type="GO" id="GO:0032259">
    <property type="term" value="P:methylation"/>
    <property type="evidence" value="ECO:0007669"/>
    <property type="project" value="UniProtKB-KW"/>
</dbReference>
<dbReference type="PROSITE" id="PS50890">
    <property type="entry name" value="PUA"/>
    <property type="match status" value="1"/>
</dbReference>
<keyword evidence="4" id="KW-0808">Transferase</keyword>
<evidence type="ECO:0000256" key="3">
    <source>
        <dbReference type="ARBA" id="ARBA00022603"/>
    </source>
</evidence>
<dbReference type="Gene3D" id="3.30.750.80">
    <property type="entry name" value="RNA methyltransferase domain (HRMD) like"/>
    <property type="match status" value="1"/>
</dbReference>
<sequence length="395" mass="43417">METVFLKKGEDRRLRAGHLWVFSNEIDVKRSPLPSFAPGESVLVADCGGRTLGTGYVNPASLIAVRMISRKAEEKLDADLLRRRLSDALALRERMFRKPFYRLCHGEGDFLPGLVADRHGEHIVCQISTAGMDAHTEELVGILDDLLHPSSLLLDNDVASRNLEGLERFQRSALGEVPDEIEIEENGISYALPLKGGQKTGWFYDQRVNRAALTPFVQAAPGCHVLDAFCYAGGFGALAAKHGAGKVSFLDASAQALSYARKNGETAGAEVETLQGDALTLLAELRREGRTFDVVCLDPPAFIKRKKDARQGLEAYARVNELGFDLVRPGGMLMTCSCSHHLESEALRGLVTRAAAKRRRNARLLFQGFQGPDHPIHPAMPETAYLKAFLFHLQA</sequence>
<accession>A0A921DSK6</accession>
<dbReference type="PANTHER" id="PTHR42873">
    <property type="entry name" value="RIBOSOMAL RNA LARGE SUBUNIT METHYLTRANSFERASE"/>
    <property type="match status" value="1"/>
</dbReference>
<dbReference type="EMBL" id="DYZA01000098">
    <property type="protein sequence ID" value="HJD97037.1"/>
    <property type="molecule type" value="Genomic_DNA"/>
</dbReference>
<evidence type="ECO:0000259" key="8">
    <source>
        <dbReference type="Pfam" id="PF17785"/>
    </source>
</evidence>
<dbReference type="CDD" id="cd21153">
    <property type="entry name" value="PUA_RlmI"/>
    <property type="match status" value="1"/>
</dbReference>
<dbReference type="GO" id="GO:0003723">
    <property type="term" value="F:RNA binding"/>
    <property type="evidence" value="ECO:0007669"/>
    <property type="project" value="InterPro"/>
</dbReference>
<feature type="domain" description="RlmI-like PUA" evidence="8">
    <location>
        <begin position="4"/>
        <end position="70"/>
    </location>
</feature>
<evidence type="ECO:0000313" key="10">
    <source>
        <dbReference type="Proteomes" id="UP000698963"/>
    </source>
</evidence>
<evidence type="ECO:0000313" key="9">
    <source>
        <dbReference type="EMBL" id="HJD97037.1"/>
    </source>
</evidence>
<dbReference type="SUPFAM" id="SSF88697">
    <property type="entry name" value="PUA domain-like"/>
    <property type="match status" value="1"/>
</dbReference>
<reference evidence="9" key="2">
    <citation type="submission" date="2021-09" db="EMBL/GenBank/DDBJ databases">
        <authorList>
            <person name="Gilroy R."/>
        </authorList>
    </citation>
    <scope>NUCLEOTIDE SEQUENCE</scope>
    <source>
        <strain evidence="9">ChiGjej2B2-19336</strain>
    </source>
</reference>
<comment type="subcellular location">
    <subcellularLocation>
        <location evidence="1">Cytoplasm</location>
    </subcellularLocation>
</comment>
<dbReference type="InterPro" id="IPR029063">
    <property type="entry name" value="SAM-dependent_MTases_sf"/>
</dbReference>
<dbReference type="Gene3D" id="2.30.130.10">
    <property type="entry name" value="PUA domain"/>
    <property type="match status" value="1"/>
</dbReference>
<dbReference type="AlphaFoldDB" id="A0A921DSK6"/>
<dbReference type="InterPro" id="IPR015947">
    <property type="entry name" value="PUA-like_sf"/>
</dbReference>
<dbReference type="InterPro" id="IPR041532">
    <property type="entry name" value="RlmI-like_PUA"/>
</dbReference>
<dbReference type="InterPro" id="IPR036974">
    <property type="entry name" value="PUA_sf"/>
</dbReference>
<dbReference type="RefSeq" id="WP_304121819.1">
    <property type="nucleotide sequence ID" value="NZ_DYZA01000098.1"/>
</dbReference>
<dbReference type="Proteomes" id="UP000698963">
    <property type="component" value="Unassembled WGS sequence"/>
</dbReference>
<dbReference type="CDD" id="cd02440">
    <property type="entry name" value="AdoMet_MTases"/>
    <property type="match status" value="1"/>
</dbReference>
<evidence type="ECO:0000256" key="1">
    <source>
        <dbReference type="ARBA" id="ARBA00004496"/>
    </source>
</evidence>
<dbReference type="PANTHER" id="PTHR42873:SF1">
    <property type="entry name" value="S-ADENOSYLMETHIONINE-DEPENDENT METHYLTRANSFERASE DOMAIN-CONTAINING PROTEIN"/>
    <property type="match status" value="1"/>
</dbReference>
<dbReference type="GO" id="GO:0005737">
    <property type="term" value="C:cytoplasm"/>
    <property type="evidence" value="ECO:0007669"/>
    <property type="project" value="UniProtKB-SubCell"/>
</dbReference>